<reference evidence="2 3" key="1">
    <citation type="submission" date="2010-03" db="EMBL/GenBank/DDBJ databases">
        <authorList>
            <consortium name="The Broad Institute Genome Sequencing Platform"/>
            <person name="Ward D."/>
            <person name="Earl A."/>
            <person name="Feldgarden M."/>
            <person name="Gevers D."/>
            <person name="Young S."/>
            <person name="Zeng Q."/>
            <person name="Koehrsen M."/>
            <person name="Alvarado L."/>
            <person name="Berlin A.M."/>
            <person name="Borenstein D."/>
            <person name="Chapman S.B."/>
            <person name="Chen Z."/>
            <person name="Engels R."/>
            <person name="Freedman E."/>
            <person name="Gellesch M."/>
            <person name="Goldberg J."/>
            <person name="Griggs A."/>
            <person name="Gujja S."/>
            <person name="Heilman E.R."/>
            <person name="Heiman D.I."/>
            <person name="Hepburn T.A."/>
            <person name="Howarth C."/>
            <person name="Jen D."/>
            <person name="Larson L."/>
            <person name="Mehta T."/>
            <person name="Park D."/>
            <person name="Pearson M."/>
            <person name="Richards J."/>
            <person name="Roberts A."/>
            <person name="Saif S."/>
            <person name="Shea T.D."/>
            <person name="Shenoy N."/>
            <person name="Sisk P."/>
            <person name="Stolte C."/>
            <person name="Sykes S.N."/>
            <person name="Walk T."/>
            <person name="White J."/>
            <person name="Yandava C."/>
            <person name="Izard J."/>
            <person name="Baranova O.V."/>
            <person name="Blanton J.M."/>
            <person name="Tanner A.C."/>
            <person name="Dewhirst F."/>
            <person name="Haas B."/>
            <person name="Nusbaum C."/>
            <person name="Birren B."/>
        </authorList>
    </citation>
    <scope>NUCLEOTIDE SEQUENCE [LARGE SCALE GENOMIC DNA]</scope>
    <source>
        <strain evidence="2 3">ATCC 29453</strain>
    </source>
</reference>
<evidence type="ECO:0000313" key="3">
    <source>
        <dbReference type="Proteomes" id="UP000017813"/>
    </source>
</evidence>
<dbReference type="AlphaFoldDB" id="V9HB68"/>
<accession>V9HB68</accession>
<dbReference type="InterPro" id="IPR001932">
    <property type="entry name" value="PPM-type_phosphatase-like_dom"/>
</dbReference>
<protein>
    <recommendedName>
        <fullName evidence="1">PPM-type phosphatase domain-containing protein</fullName>
    </recommendedName>
</protein>
<dbReference type="eggNOG" id="COG0631">
    <property type="taxonomic scope" value="Bacteria"/>
</dbReference>
<proteinExistence type="predicted"/>
<organism evidence="2 3">
    <name type="scientific">Simonsiella muelleri ATCC 29453</name>
    <dbReference type="NCBI Taxonomy" id="641147"/>
    <lineage>
        <taxon>Bacteria</taxon>
        <taxon>Pseudomonadati</taxon>
        <taxon>Pseudomonadota</taxon>
        <taxon>Betaproteobacteria</taxon>
        <taxon>Neisseriales</taxon>
        <taxon>Neisseriaceae</taxon>
        <taxon>Simonsiella</taxon>
    </lineage>
</organism>
<dbReference type="HOGENOM" id="CLU_027874_0_0_4"/>
<feature type="domain" description="PPM-type phosphatase" evidence="1">
    <location>
        <begin position="263"/>
        <end position="504"/>
    </location>
</feature>
<name>V9HB68_9NEIS</name>
<dbReference type="RefSeq" id="WP_002642066.1">
    <property type="nucleotide sequence ID" value="NZ_CP019448.1"/>
</dbReference>
<dbReference type="InterPro" id="IPR036457">
    <property type="entry name" value="PPM-type-like_dom_sf"/>
</dbReference>
<dbReference type="STRING" id="641147.HMPREF9021_01654"/>
<evidence type="ECO:0000313" key="2">
    <source>
        <dbReference type="EMBL" id="EFG30368.1"/>
    </source>
</evidence>
<comment type="caution">
    <text evidence="2">The sequence shown here is derived from an EMBL/GenBank/DDBJ whole genome shotgun (WGS) entry which is preliminary data.</text>
</comment>
<dbReference type="KEGG" id="smur:BWP33_07765"/>
<keyword evidence="3" id="KW-1185">Reference proteome</keyword>
<dbReference type="OrthoDB" id="963478at2"/>
<dbReference type="Gene3D" id="3.60.40.10">
    <property type="entry name" value="PPM-type phosphatase domain"/>
    <property type="match status" value="1"/>
</dbReference>
<gene>
    <name evidence="2" type="ORF">HMPREF9021_01654</name>
</gene>
<dbReference type="Pfam" id="PF13672">
    <property type="entry name" value="PP2C_2"/>
    <property type="match status" value="1"/>
</dbReference>
<dbReference type="SUPFAM" id="SSF81606">
    <property type="entry name" value="PP2C-like"/>
    <property type="match status" value="1"/>
</dbReference>
<sequence>MKKLMNTHDSWRYWANDLSEQDWLDFVQENDAVVQAFISAWQTFYDKNYPVTTVSIQVATPNAPKNHLNPATELIAPTEKNESSSELMPIRQPENPKPVYELQQKTDLPLAEVANSPTELIALNPEIRQPENPKTVLLTKEPVMPIAPKITPLPNARCGENYLVTLPKSAQDVVFKPDCGLIWDAATRSIHGKPTYSGDVEVRYSLVYGDNVIPTRQTLYINPNPRDLWKNIPSNEKARFAKPDVFCDEIDTIEGKLLAARVRGRSHAHVGTHCDDDFTIRHHLRTNLHLIAVSDGAGSAEFSRLGSQVVVDAVADTVWELLDSQEDNFTILSQFDLDNCKRVLINLTTRAVYCAYTSLHNAAKDEQIPLKQLSCTLLFALSLPMENGQWLTATYSVGDGAVAIWRPEKQQLDFVSKSDGGSYSGETKFLTVEETTKDSLTKRVRCIVSDDSPVLLLMTDGVSDPKFETDAQLSNPQRWADLWAELQTPLRNTQPEKALEAWLDFWSAGNHDDRTLALFVPSVFFRQPERLTELSSSSIKTENAS</sequence>
<reference evidence="2 3" key="2">
    <citation type="submission" date="2011-10" db="EMBL/GenBank/DDBJ databases">
        <title>The Genome Sequence of Simonsiella muelleri ATCC 29453.</title>
        <authorList>
            <consortium name="The Broad Institute Genome Sequencing Platform"/>
            <consortium name="The Broad Institute Genome Sequencing Center for Infectious Disease"/>
            <person name="Earl A."/>
            <person name="Ward D."/>
            <person name="Feldgarden M."/>
            <person name="Gevers D."/>
            <person name="Izard J."/>
            <person name="Baranova O.V."/>
            <person name="Blanton J.M."/>
            <person name="Tanner A.C."/>
            <person name="Dewhirst F."/>
            <person name="Young S.K."/>
            <person name="Zeng Q."/>
            <person name="Gargeya S."/>
            <person name="Fitzgerald M."/>
            <person name="Haas B."/>
            <person name="Abouelleil A."/>
            <person name="Alvarado L."/>
            <person name="Arachchi H.M."/>
            <person name="Berlin A."/>
            <person name="Brown A."/>
            <person name="Chapman S.B."/>
            <person name="Chen Z."/>
            <person name="Dunbar C."/>
            <person name="Freedman E."/>
            <person name="Gearin G."/>
            <person name="Goldberg J."/>
            <person name="Griggs A."/>
            <person name="Gujja S."/>
            <person name="Heiman D."/>
            <person name="Howarth C."/>
            <person name="Larson L."/>
            <person name="Lui A."/>
            <person name="MacDonald P.J.P."/>
            <person name="Montmayeur A."/>
            <person name="Murphy C."/>
            <person name="Neiman D."/>
            <person name="Pearson M."/>
            <person name="Priest M."/>
            <person name="Roberts A."/>
            <person name="Saif S."/>
            <person name="Shea T."/>
            <person name="Shenoy N."/>
            <person name="Sisk P."/>
            <person name="Stolte C."/>
            <person name="Sykes S."/>
            <person name="Wortman J."/>
            <person name="Nusbaum C."/>
            <person name="Birren B."/>
        </authorList>
    </citation>
    <scope>NUCLEOTIDE SEQUENCE [LARGE SCALE GENOMIC DNA]</scope>
    <source>
        <strain evidence="2 3">ATCC 29453</strain>
    </source>
</reference>
<dbReference type="Proteomes" id="UP000017813">
    <property type="component" value="Unassembled WGS sequence"/>
</dbReference>
<evidence type="ECO:0000259" key="1">
    <source>
        <dbReference type="Pfam" id="PF13672"/>
    </source>
</evidence>
<dbReference type="EMBL" id="ADCY02000035">
    <property type="protein sequence ID" value="EFG30368.1"/>
    <property type="molecule type" value="Genomic_DNA"/>
</dbReference>